<dbReference type="GO" id="GO:0045944">
    <property type="term" value="P:positive regulation of transcription by RNA polymerase II"/>
    <property type="evidence" value="ECO:0007669"/>
    <property type="project" value="TreeGrafter"/>
</dbReference>
<evidence type="ECO:0000256" key="2">
    <source>
        <dbReference type="PROSITE-ProRule" id="PRU00850"/>
    </source>
</evidence>
<dbReference type="EMBL" id="KV744905">
    <property type="protein sequence ID" value="OCK81878.1"/>
    <property type="molecule type" value="Genomic_DNA"/>
</dbReference>
<accession>A0A8E2EDK5</accession>
<evidence type="ECO:0000313" key="6">
    <source>
        <dbReference type="Proteomes" id="UP000250266"/>
    </source>
</evidence>
<dbReference type="Proteomes" id="UP000250266">
    <property type="component" value="Unassembled WGS sequence"/>
</dbReference>
<dbReference type="InterPro" id="IPR037141">
    <property type="entry name" value="NDT80_DNA-bd_dom_sf"/>
</dbReference>
<dbReference type="AlphaFoldDB" id="A0A8E2EDK5"/>
<gene>
    <name evidence="5" type="ORF">K432DRAFT_3744</name>
</gene>
<name>A0A8E2EDK5_9PEZI</name>
<proteinExistence type="predicted"/>
<dbReference type="PANTHER" id="PTHR35144">
    <property type="entry name" value="MEIOSIS-SPECIFIC TRANSCRIPTION FACTOR NDT80"/>
    <property type="match status" value="1"/>
</dbReference>
<feature type="compositionally biased region" description="Polar residues" evidence="3">
    <location>
        <begin position="197"/>
        <end position="213"/>
    </location>
</feature>
<dbReference type="InterPro" id="IPR008967">
    <property type="entry name" value="p53-like_TF_DNA-bd_sf"/>
</dbReference>
<feature type="compositionally biased region" description="Polar residues" evidence="3">
    <location>
        <begin position="231"/>
        <end position="258"/>
    </location>
</feature>
<dbReference type="PANTHER" id="PTHR35144:SF2">
    <property type="entry name" value="MEIOSIS-SPECIFIC TRANSCRIPTION FACTOR NDT80"/>
    <property type="match status" value="1"/>
</dbReference>
<dbReference type="GO" id="GO:0051321">
    <property type="term" value="P:meiotic cell cycle"/>
    <property type="evidence" value="ECO:0007669"/>
    <property type="project" value="TreeGrafter"/>
</dbReference>
<evidence type="ECO:0000313" key="5">
    <source>
        <dbReference type="EMBL" id="OCK81878.1"/>
    </source>
</evidence>
<sequence length="696" mass="74258">MSESSLGISRIYVLCALLQIMNQVIQPLSLTSDYPLSSDQECIDHLGAHAHHTSFSAAGGVPDQLRRDGALGQSTSSLLQSLPSGNGVRYMTHRPAAHEAQYQTGAGISDSNSGSISTSPSSNASSLAFSPFSATSVYSSQPTLSLANPYSTGPQIFANYSQPFGMSNMRPRISSITDHSGSGMLPPSRSPGMGNPVSPSLGSSARDNYTTATPGLHRHTLSPRSHADSLSRGSYTSLPDTPRTSVLPTTMTMSPSAASQYGSTATLLGYPTQQDRQAETPPFNNQETFLEITCDGQIVNSHIDAKIEKGFFFSSDRVWTCYRRNYFSVQVSYSLNPHIPNGRLYLNRGSKQPEQIQSIAMSLSAAVDAPSGKPIELIQHTPKRDKGPQLPIKKELLSPAPPGKSQHEHAYGMAAYQHTASTASPCLPLQNDGEQSQHFSPAGHASATHQHTFERIQFKSATANNGKRRAQQQYYHLVVELWANIQNPRDQQPTWVKVAQRVSQPVVVRGRSPSHYQNEGPHSAGTSRGPGGSGSGNGSGHPSFGGSGIGGSLSRGFNGLSSSMSGGTGMGGGMYRSNQYSLDPSPAGSHSVSSASSLSGGPVEGLVGDQHMMDEDESKAIEGFDGYQYYPSPIYEAGIPPGAKAESSNYQDGRRIKEEYPGSTSTTGWHVGSCGRFQGMETSRGYYPDLHAHAGY</sequence>
<dbReference type="GO" id="GO:0003700">
    <property type="term" value="F:DNA-binding transcription factor activity"/>
    <property type="evidence" value="ECO:0007669"/>
    <property type="project" value="UniProtKB-UniRule"/>
</dbReference>
<reference evidence="5 6" key="1">
    <citation type="journal article" date="2016" name="Nat. Commun.">
        <title>Ectomycorrhizal ecology is imprinted in the genome of the dominant symbiotic fungus Cenococcum geophilum.</title>
        <authorList>
            <consortium name="DOE Joint Genome Institute"/>
            <person name="Peter M."/>
            <person name="Kohler A."/>
            <person name="Ohm R.A."/>
            <person name="Kuo A."/>
            <person name="Krutzmann J."/>
            <person name="Morin E."/>
            <person name="Arend M."/>
            <person name="Barry K.W."/>
            <person name="Binder M."/>
            <person name="Choi C."/>
            <person name="Clum A."/>
            <person name="Copeland A."/>
            <person name="Grisel N."/>
            <person name="Haridas S."/>
            <person name="Kipfer T."/>
            <person name="LaButti K."/>
            <person name="Lindquist E."/>
            <person name="Lipzen A."/>
            <person name="Maire R."/>
            <person name="Meier B."/>
            <person name="Mihaltcheva S."/>
            <person name="Molinier V."/>
            <person name="Murat C."/>
            <person name="Poggeler S."/>
            <person name="Quandt C.A."/>
            <person name="Sperisen C."/>
            <person name="Tritt A."/>
            <person name="Tisserant E."/>
            <person name="Crous P.W."/>
            <person name="Henrissat B."/>
            <person name="Nehls U."/>
            <person name="Egli S."/>
            <person name="Spatafora J.W."/>
            <person name="Grigoriev I.V."/>
            <person name="Martin F.M."/>
        </authorList>
    </citation>
    <scope>NUCLEOTIDE SEQUENCE [LARGE SCALE GENOMIC DNA]</scope>
    <source>
        <strain evidence="5 6">CBS 459.81</strain>
    </source>
</reference>
<feature type="region of interest" description="Disordered" evidence="3">
    <location>
        <begin position="428"/>
        <end position="449"/>
    </location>
</feature>
<feature type="compositionally biased region" description="Low complexity" evidence="3">
    <location>
        <begin position="554"/>
        <end position="565"/>
    </location>
</feature>
<evidence type="ECO:0000256" key="1">
    <source>
        <dbReference type="ARBA" id="ARBA00023125"/>
    </source>
</evidence>
<keyword evidence="1 2" id="KW-0238">DNA-binding</keyword>
<feature type="region of interest" description="Disordered" evidence="3">
    <location>
        <begin position="177"/>
        <end position="258"/>
    </location>
</feature>
<dbReference type="Pfam" id="PF05224">
    <property type="entry name" value="NDT80_PhoG"/>
    <property type="match status" value="1"/>
</dbReference>
<feature type="compositionally biased region" description="Low complexity" evidence="3">
    <location>
        <begin position="584"/>
        <end position="601"/>
    </location>
</feature>
<dbReference type="GO" id="GO:0000228">
    <property type="term" value="C:nuclear chromosome"/>
    <property type="evidence" value="ECO:0007669"/>
    <property type="project" value="TreeGrafter"/>
</dbReference>
<feature type="DNA-binding region" description="NDT80" evidence="2">
    <location>
        <begin position="242"/>
        <end position="520"/>
    </location>
</feature>
<evidence type="ECO:0000259" key="4">
    <source>
        <dbReference type="PROSITE" id="PS51517"/>
    </source>
</evidence>
<dbReference type="Gene3D" id="2.60.40.1390">
    <property type="entry name" value="NDT80 DNA-binding domain"/>
    <property type="match status" value="1"/>
</dbReference>
<dbReference type="SUPFAM" id="SSF49417">
    <property type="entry name" value="p53-like transcription factors"/>
    <property type="match status" value="1"/>
</dbReference>
<dbReference type="InterPro" id="IPR052605">
    <property type="entry name" value="Fungal_trans_regulator"/>
</dbReference>
<feature type="compositionally biased region" description="Gly residues" evidence="3">
    <location>
        <begin position="528"/>
        <end position="553"/>
    </location>
</feature>
<keyword evidence="6" id="KW-1185">Reference proteome</keyword>
<dbReference type="PROSITE" id="PS51517">
    <property type="entry name" value="NDT80"/>
    <property type="match status" value="1"/>
</dbReference>
<organism evidence="5 6">
    <name type="scientific">Lepidopterella palustris CBS 459.81</name>
    <dbReference type="NCBI Taxonomy" id="1314670"/>
    <lineage>
        <taxon>Eukaryota</taxon>
        <taxon>Fungi</taxon>
        <taxon>Dikarya</taxon>
        <taxon>Ascomycota</taxon>
        <taxon>Pezizomycotina</taxon>
        <taxon>Dothideomycetes</taxon>
        <taxon>Pleosporomycetidae</taxon>
        <taxon>Mytilinidiales</taxon>
        <taxon>Argynnaceae</taxon>
        <taxon>Lepidopterella</taxon>
    </lineage>
</organism>
<feature type="region of interest" description="Disordered" evidence="3">
    <location>
        <begin position="506"/>
        <end position="608"/>
    </location>
</feature>
<protein>
    <submittedName>
        <fullName evidence="5">p53-like transcription factor</fullName>
    </submittedName>
</protein>
<feature type="domain" description="NDT80" evidence="4">
    <location>
        <begin position="242"/>
        <end position="520"/>
    </location>
</feature>
<dbReference type="InterPro" id="IPR024061">
    <property type="entry name" value="NDT80_DNA-bd_dom"/>
</dbReference>
<dbReference type="GO" id="GO:0003677">
    <property type="term" value="F:DNA binding"/>
    <property type="evidence" value="ECO:0007669"/>
    <property type="project" value="UniProtKB-KW"/>
</dbReference>
<evidence type="ECO:0000256" key="3">
    <source>
        <dbReference type="SAM" id="MobiDB-lite"/>
    </source>
</evidence>
<dbReference type="OrthoDB" id="2288358at2759"/>